<comment type="caution">
    <text evidence="1">The sequence shown here is derived from an EMBL/GenBank/DDBJ whole genome shotgun (WGS) entry which is preliminary data.</text>
</comment>
<dbReference type="EMBL" id="PYDT01000002">
    <property type="protein sequence ID" value="THU70573.1"/>
    <property type="molecule type" value="Genomic_DNA"/>
</dbReference>
<sequence>MEEYFTGRFAKNAGKKREMTALAMERYEGDQENLHEVAEVTHMKFQQQPAVVLLLRTRVRVTVGPRTEEVVARRTEVAAAQYMEAVAQESLYMEAEAEAEVGSTMEAEANLAAAGGN</sequence>
<reference evidence="1 2" key="1">
    <citation type="journal article" date="2019" name="Nat. Plants">
        <title>Genome sequencing of Musa balbisiana reveals subgenome evolution and function divergence in polyploid bananas.</title>
        <authorList>
            <person name="Yao X."/>
        </authorList>
    </citation>
    <scope>NUCLEOTIDE SEQUENCE [LARGE SCALE GENOMIC DNA]</scope>
    <source>
        <strain evidence="2">cv. DH-PKW</strain>
        <tissue evidence="1">Leaves</tissue>
    </source>
</reference>
<evidence type="ECO:0000313" key="2">
    <source>
        <dbReference type="Proteomes" id="UP000317650"/>
    </source>
</evidence>
<gene>
    <name evidence="1" type="ORF">C4D60_Mb08t26410</name>
</gene>
<dbReference type="AlphaFoldDB" id="A0A4S8K6P8"/>
<accession>A0A4S8K6P8</accession>
<evidence type="ECO:0000313" key="1">
    <source>
        <dbReference type="EMBL" id="THU70573.1"/>
    </source>
</evidence>
<protein>
    <submittedName>
        <fullName evidence="1">Uncharacterized protein</fullName>
    </submittedName>
</protein>
<organism evidence="1 2">
    <name type="scientific">Musa balbisiana</name>
    <name type="common">Banana</name>
    <dbReference type="NCBI Taxonomy" id="52838"/>
    <lineage>
        <taxon>Eukaryota</taxon>
        <taxon>Viridiplantae</taxon>
        <taxon>Streptophyta</taxon>
        <taxon>Embryophyta</taxon>
        <taxon>Tracheophyta</taxon>
        <taxon>Spermatophyta</taxon>
        <taxon>Magnoliopsida</taxon>
        <taxon>Liliopsida</taxon>
        <taxon>Zingiberales</taxon>
        <taxon>Musaceae</taxon>
        <taxon>Musa</taxon>
    </lineage>
</organism>
<dbReference type="Proteomes" id="UP000317650">
    <property type="component" value="Chromosome 8"/>
</dbReference>
<name>A0A4S8K6P8_MUSBA</name>
<proteinExistence type="predicted"/>
<keyword evidence="2" id="KW-1185">Reference proteome</keyword>